<name>A0A3L6QX50_PANMI</name>
<keyword evidence="1" id="KW-0808">Transferase</keyword>
<dbReference type="Gene3D" id="3.40.1180.10">
    <property type="entry name" value="Decaprenyl diphosphate synthase-like"/>
    <property type="match status" value="1"/>
</dbReference>
<protein>
    <recommendedName>
        <fullName evidence="4">Dehydrodolichyl diphosphate synthase 2-like</fullName>
    </recommendedName>
</protein>
<dbReference type="STRING" id="4540.A0A3L6QX50"/>
<dbReference type="Proteomes" id="UP000275267">
    <property type="component" value="Unassembled WGS sequence"/>
</dbReference>
<evidence type="ECO:0000313" key="3">
    <source>
        <dbReference type="Proteomes" id="UP000275267"/>
    </source>
</evidence>
<proteinExistence type="predicted"/>
<dbReference type="Pfam" id="PF01255">
    <property type="entry name" value="Prenyltransf"/>
    <property type="match status" value="1"/>
</dbReference>
<dbReference type="OrthoDB" id="4173905at2759"/>
<dbReference type="SUPFAM" id="SSF64005">
    <property type="entry name" value="Undecaprenyl diphosphate synthase"/>
    <property type="match status" value="1"/>
</dbReference>
<evidence type="ECO:0008006" key="4">
    <source>
        <dbReference type="Google" id="ProtNLM"/>
    </source>
</evidence>
<accession>A0A3L6QX50</accession>
<dbReference type="InterPro" id="IPR036424">
    <property type="entry name" value="UPP_synth-like_sf"/>
</dbReference>
<keyword evidence="3" id="KW-1185">Reference proteome</keyword>
<dbReference type="EMBL" id="PQIB02000011">
    <property type="protein sequence ID" value="RLM87701.1"/>
    <property type="molecule type" value="Genomic_DNA"/>
</dbReference>
<evidence type="ECO:0000256" key="1">
    <source>
        <dbReference type="ARBA" id="ARBA00022679"/>
    </source>
</evidence>
<comment type="caution">
    <text evidence="2">The sequence shown here is derived from an EMBL/GenBank/DDBJ whole genome shotgun (WGS) entry which is preliminary data.</text>
</comment>
<dbReference type="InterPro" id="IPR001441">
    <property type="entry name" value="UPP_synth-like"/>
</dbReference>
<gene>
    <name evidence="2" type="ORF">C2845_PM04G09880</name>
</gene>
<evidence type="ECO:0000313" key="2">
    <source>
        <dbReference type="EMBL" id="RLM87701.1"/>
    </source>
</evidence>
<reference evidence="3" key="1">
    <citation type="journal article" date="2019" name="Nat. Commun.">
        <title>The genome of broomcorn millet.</title>
        <authorList>
            <person name="Zou C."/>
            <person name="Miki D."/>
            <person name="Li D."/>
            <person name="Tang Q."/>
            <person name="Xiao L."/>
            <person name="Rajput S."/>
            <person name="Deng P."/>
            <person name="Jia W."/>
            <person name="Huang R."/>
            <person name="Zhang M."/>
            <person name="Sun Y."/>
            <person name="Hu J."/>
            <person name="Fu X."/>
            <person name="Schnable P.S."/>
            <person name="Li F."/>
            <person name="Zhang H."/>
            <person name="Feng B."/>
            <person name="Zhu X."/>
            <person name="Liu R."/>
            <person name="Schnable J.C."/>
            <person name="Zhu J.-K."/>
            <person name="Zhang H."/>
        </authorList>
    </citation>
    <scope>NUCLEOTIDE SEQUENCE [LARGE SCALE GENOMIC DNA]</scope>
</reference>
<dbReference type="GO" id="GO:0016765">
    <property type="term" value="F:transferase activity, transferring alkyl or aryl (other than methyl) groups"/>
    <property type="evidence" value="ECO:0007669"/>
    <property type="project" value="InterPro"/>
</dbReference>
<dbReference type="AlphaFoldDB" id="A0A3L6QX50"/>
<sequence length="78" mass="8612">MDGNTRWARARGLTPADRHTAGGRNLEQIVVGLSRAWGVRAVTAFVCSESLRRPKARPRQRPAPQLISVRSAKHIISV</sequence>
<organism evidence="2 3">
    <name type="scientific">Panicum miliaceum</name>
    <name type="common">Proso millet</name>
    <name type="synonym">Broomcorn millet</name>
    <dbReference type="NCBI Taxonomy" id="4540"/>
    <lineage>
        <taxon>Eukaryota</taxon>
        <taxon>Viridiplantae</taxon>
        <taxon>Streptophyta</taxon>
        <taxon>Embryophyta</taxon>
        <taxon>Tracheophyta</taxon>
        <taxon>Spermatophyta</taxon>
        <taxon>Magnoliopsida</taxon>
        <taxon>Liliopsida</taxon>
        <taxon>Poales</taxon>
        <taxon>Poaceae</taxon>
        <taxon>PACMAD clade</taxon>
        <taxon>Panicoideae</taxon>
        <taxon>Panicodae</taxon>
        <taxon>Paniceae</taxon>
        <taxon>Panicinae</taxon>
        <taxon>Panicum</taxon>
        <taxon>Panicum sect. Panicum</taxon>
    </lineage>
</organism>